<keyword evidence="3" id="KW-1185">Reference proteome</keyword>
<dbReference type="PANTHER" id="PTHR36302:SF1">
    <property type="entry name" value="COPPER CHAPERONE PCU(A)C"/>
    <property type="match status" value="1"/>
</dbReference>
<feature type="chain" id="PRO_5046962198" description="Copper chaperone PCu(A)C" evidence="1">
    <location>
        <begin position="24"/>
        <end position="153"/>
    </location>
</feature>
<evidence type="ECO:0000256" key="1">
    <source>
        <dbReference type="SAM" id="SignalP"/>
    </source>
</evidence>
<proteinExistence type="predicted"/>
<sequence length="153" mass="16306">MKPIFKHLFNLALVGLLSAPAMAEIIVKDGFVRAMPPASPNTAAYFTLINHGEANELVAVSTPVAREAQLHTLVTENDVVKMRQVTGFPVDAHGTLALGEQGDHVMLLGLKAPLAEGETVALELTFKSGETVEISLPVSKAAAAADEHHHHHH</sequence>
<protein>
    <recommendedName>
        <fullName evidence="4">Copper chaperone PCu(A)C</fullName>
    </recommendedName>
</protein>
<dbReference type="SUPFAM" id="SSF110087">
    <property type="entry name" value="DR1885-like metal-binding protein"/>
    <property type="match status" value="1"/>
</dbReference>
<evidence type="ECO:0000313" key="3">
    <source>
        <dbReference type="Proteomes" id="UP000278437"/>
    </source>
</evidence>
<dbReference type="Gene3D" id="2.60.40.1890">
    <property type="entry name" value="PCu(A)C copper chaperone"/>
    <property type="match status" value="1"/>
</dbReference>
<dbReference type="EMBL" id="CP020373">
    <property type="protein sequence ID" value="AZQ12034.1"/>
    <property type="molecule type" value="Genomic_DNA"/>
</dbReference>
<keyword evidence="1" id="KW-0732">Signal</keyword>
<dbReference type="InterPro" id="IPR036182">
    <property type="entry name" value="PCuAC_sf"/>
</dbReference>
<dbReference type="InterPro" id="IPR007410">
    <property type="entry name" value="LpqE-like"/>
</dbReference>
<reference evidence="3" key="1">
    <citation type="submission" date="2017-03" db="EMBL/GenBank/DDBJ databases">
        <title>Full genome sequence of a non-lethal Shewanella isolate that potentiates virulence of Vibio parahaemolyticus causing acute hepatopancreatic necrosis disease (AHPND) in shrimp.</title>
        <authorList>
            <person name="Prachumwat A."/>
            <person name="Sritunyalucksana K."/>
        </authorList>
    </citation>
    <scope>NUCLEOTIDE SEQUENCE [LARGE SCALE GENOMIC DNA]</scope>
    <source>
        <strain evidence="3">TH2012</strain>
    </source>
</reference>
<dbReference type="Pfam" id="PF04314">
    <property type="entry name" value="PCuAC"/>
    <property type="match status" value="1"/>
</dbReference>
<evidence type="ECO:0000313" key="2">
    <source>
        <dbReference type="EMBL" id="AZQ12034.1"/>
    </source>
</evidence>
<feature type="signal peptide" evidence="1">
    <location>
        <begin position="1"/>
        <end position="23"/>
    </location>
</feature>
<organism evidence="2 3">
    <name type="scientific">Shewanella khirikhana</name>
    <dbReference type="NCBI Taxonomy" id="1965282"/>
    <lineage>
        <taxon>Bacteria</taxon>
        <taxon>Pseudomonadati</taxon>
        <taxon>Pseudomonadota</taxon>
        <taxon>Gammaproteobacteria</taxon>
        <taxon>Alteromonadales</taxon>
        <taxon>Shewanellaceae</taxon>
        <taxon>Shewanella</taxon>
    </lineage>
</organism>
<dbReference type="InterPro" id="IPR058248">
    <property type="entry name" value="Lxx211020-like"/>
</dbReference>
<dbReference type="PANTHER" id="PTHR36302">
    <property type="entry name" value="BLR7088 PROTEIN"/>
    <property type="match status" value="1"/>
</dbReference>
<accession>A0ABM7DQR4</accession>
<evidence type="ECO:0008006" key="4">
    <source>
        <dbReference type="Google" id="ProtNLM"/>
    </source>
</evidence>
<gene>
    <name evidence="2" type="ORF">STH12_02970</name>
</gene>
<dbReference type="Proteomes" id="UP000278437">
    <property type="component" value="Chromosome"/>
</dbReference>
<name>A0ABM7DQR4_9GAMM</name>